<name>A0ABR7X915_9SPHI</name>
<keyword evidence="3" id="KW-1185">Reference proteome</keyword>
<organism evidence="2 3">
    <name type="scientific">Mucilaginibacter rigui</name>
    <dbReference type="NCBI Taxonomy" id="534635"/>
    <lineage>
        <taxon>Bacteria</taxon>
        <taxon>Pseudomonadati</taxon>
        <taxon>Bacteroidota</taxon>
        <taxon>Sphingobacteriia</taxon>
        <taxon>Sphingobacteriales</taxon>
        <taxon>Sphingobacteriaceae</taxon>
        <taxon>Mucilaginibacter</taxon>
    </lineage>
</organism>
<gene>
    <name evidence="2" type="ORF">IDJ75_12550</name>
</gene>
<dbReference type="EMBL" id="JACWMW010000002">
    <property type="protein sequence ID" value="MBD1386115.1"/>
    <property type="molecule type" value="Genomic_DNA"/>
</dbReference>
<evidence type="ECO:0000313" key="3">
    <source>
        <dbReference type="Proteomes" id="UP000618754"/>
    </source>
</evidence>
<comment type="caution">
    <text evidence="2">The sequence shown here is derived from an EMBL/GenBank/DDBJ whole genome shotgun (WGS) entry which is preliminary data.</text>
</comment>
<evidence type="ECO:0000256" key="1">
    <source>
        <dbReference type="SAM" id="Phobius"/>
    </source>
</evidence>
<dbReference type="Proteomes" id="UP000618754">
    <property type="component" value="Unassembled WGS sequence"/>
</dbReference>
<accession>A0ABR7X915</accession>
<evidence type="ECO:0000313" key="2">
    <source>
        <dbReference type="EMBL" id="MBD1386115.1"/>
    </source>
</evidence>
<protein>
    <submittedName>
        <fullName evidence="2">Uncharacterized protein</fullName>
    </submittedName>
</protein>
<sequence length="252" mass="27822">MQDKEIDQLFRSEFDDFKVEPSAAVWGNVASQLDKKRRSLKTSLSVAASLLVLLSAGLYFVAQTKDNIKPTVQLAAVKNDKPVKATVAPETALPKIVQPQIDKVTAVNAGTASRKQKTRRVKQQHVLPVTPLLKVEEPEQQLAQASRKSTESIKFTVPDKNTPILEKIDAPEDMPFKTNTLAAQSVTVPKTMAVVAAKKHRIRSLGDLINVVVSKVDKRKDKLIEFSSTKDEDESIVSGLNLGFIKIKKEDK</sequence>
<keyword evidence="1" id="KW-0472">Membrane</keyword>
<keyword evidence="1" id="KW-0812">Transmembrane</keyword>
<feature type="transmembrane region" description="Helical" evidence="1">
    <location>
        <begin position="44"/>
        <end position="62"/>
    </location>
</feature>
<reference evidence="2 3" key="1">
    <citation type="submission" date="2020-09" db="EMBL/GenBank/DDBJ databases">
        <title>Novel species of Mucilaginibacter isolated from a glacier on the Tibetan Plateau.</title>
        <authorList>
            <person name="Liu Q."/>
            <person name="Xin Y.-H."/>
        </authorList>
    </citation>
    <scope>NUCLEOTIDE SEQUENCE [LARGE SCALE GENOMIC DNA]</scope>
    <source>
        <strain evidence="2 3">CGMCC 1.13878</strain>
    </source>
</reference>
<keyword evidence="1" id="KW-1133">Transmembrane helix</keyword>
<proteinExistence type="predicted"/>